<evidence type="ECO:0000313" key="2">
    <source>
        <dbReference type="EMBL" id="CAL1536734.1"/>
    </source>
</evidence>
<dbReference type="Gene3D" id="3.40.33.10">
    <property type="entry name" value="CAP"/>
    <property type="match status" value="1"/>
</dbReference>
<name>A0AAV2HTD1_LYMST</name>
<dbReference type="EMBL" id="CAXITT010000237">
    <property type="protein sequence ID" value="CAL1536734.1"/>
    <property type="molecule type" value="Genomic_DNA"/>
</dbReference>
<reference evidence="2 3" key="1">
    <citation type="submission" date="2024-04" db="EMBL/GenBank/DDBJ databases">
        <authorList>
            <consortium name="Genoscope - CEA"/>
            <person name="William W."/>
        </authorList>
    </citation>
    <scope>NUCLEOTIDE SEQUENCE [LARGE SCALE GENOMIC DNA]</scope>
</reference>
<organism evidence="2 3">
    <name type="scientific">Lymnaea stagnalis</name>
    <name type="common">Great pond snail</name>
    <name type="synonym">Helix stagnalis</name>
    <dbReference type="NCBI Taxonomy" id="6523"/>
    <lineage>
        <taxon>Eukaryota</taxon>
        <taxon>Metazoa</taxon>
        <taxon>Spiralia</taxon>
        <taxon>Lophotrochozoa</taxon>
        <taxon>Mollusca</taxon>
        <taxon>Gastropoda</taxon>
        <taxon>Heterobranchia</taxon>
        <taxon>Euthyneura</taxon>
        <taxon>Panpulmonata</taxon>
        <taxon>Hygrophila</taxon>
        <taxon>Lymnaeoidea</taxon>
        <taxon>Lymnaeidae</taxon>
        <taxon>Lymnaea</taxon>
    </lineage>
</organism>
<gene>
    <name evidence="2" type="ORF">GSLYS_00010647001</name>
</gene>
<accession>A0AAV2HTD1</accession>
<evidence type="ECO:0000313" key="3">
    <source>
        <dbReference type="Proteomes" id="UP001497497"/>
    </source>
</evidence>
<dbReference type="PRINTS" id="PR00837">
    <property type="entry name" value="V5TPXLIKE"/>
</dbReference>
<dbReference type="InterPro" id="IPR035940">
    <property type="entry name" value="CAP_sf"/>
</dbReference>
<dbReference type="AlphaFoldDB" id="A0AAV2HTD1"/>
<feature type="domain" description="SCP" evidence="1">
    <location>
        <begin position="3"/>
        <end position="111"/>
    </location>
</feature>
<proteinExistence type="predicted"/>
<protein>
    <recommendedName>
        <fullName evidence="1">SCP domain-containing protein</fullName>
    </recommendedName>
</protein>
<sequence>MTQQWADKLSFAQDLAHSGNKYKGIRVGENIAMKWTSNKAVYRPDEVCDQWYNEVKNFQQGRHFNFFTSGGCHFTQMVWRNSTEIGVGRSQAKDGRSIVVISYFPPGNVMGEFISNVLPVHDV</sequence>
<dbReference type="Pfam" id="PF00188">
    <property type="entry name" value="CAP"/>
    <property type="match status" value="1"/>
</dbReference>
<dbReference type="SUPFAM" id="SSF55797">
    <property type="entry name" value="PR-1-like"/>
    <property type="match status" value="1"/>
</dbReference>
<dbReference type="InterPro" id="IPR014044">
    <property type="entry name" value="CAP_dom"/>
</dbReference>
<dbReference type="Proteomes" id="UP001497497">
    <property type="component" value="Unassembled WGS sequence"/>
</dbReference>
<keyword evidence="3" id="KW-1185">Reference proteome</keyword>
<comment type="caution">
    <text evidence="2">The sequence shown here is derived from an EMBL/GenBank/DDBJ whole genome shotgun (WGS) entry which is preliminary data.</text>
</comment>
<dbReference type="PANTHER" id="PTHR10334">
    <property type="entry name" value="CYSTEINE-RICH SECRETORY PROTEIN-RELATED"/>
    <property type="match status" value="1"/>
</dbReference>
<dbReference type="InterPro" id="IPR001283">
    <property type="entry name" value="CRISP-related"/>
</dbReference>
<evidence type="ECO:0000259" key="1">
    <source>
        <dbReference type="SMART" id="SM00198"/>
    </source>
</evidence>
<dbReference type="SMART" id="SM00198">
    <property type="entry name" value="SCP"/>
    <property type="match status" value="1"/>
</dbReference>